<dbReference type="AlphaFoldDB" id="A0A2Z3LHJ7"/>
<dbReference type="PIRSF" id="PIRSF002583">
    <property type="entry name" value="Hsp90"/>
    <property type="match status" value="1"/>
</dbReference>
<sequence length="603" mass="68847">MNEKGTISVHTEHIFPIIKKFLYSDQDIFLRELVANGIDAVQKLKKLASMGFYEGPIDHLSVEVIVEAEAKKIIIKDNGIGMTADEVKQYINQIAFSGVTAFVEKYKEQMEQHALIGCFGLGFYSAFMVAKRVEIITKSYQQAAEAAHWICDGTTDFELSSCEKATIGTEVILHLSQEAEEFLKKERIQAILEKHCRFLPIPILLDGNSINPTPPLWIKNPSELKEEDYLSFYKTLYPFAADPLFWIHLNMDYPFTLTGILYFPKAASYFEQKETIQLYARQVFITSDVKEVIPGFLHLLHGVIDSPDIPLNVSRSALQADRNVKKISSYIAKKVAEKLGALCQQDRKAYEAKWKDISLFVKYGMLTDEKFDKAVREIVLLQNVAGTYYTIAEYKEKVSCDQTDKHNDVIFLYTTNPQKQAVYLQSVAQKGYDVLLLNSEIDTNFINFGEYRFDKIKFKRVDTASIHELIEKEETVAYLLEESERKDLQSIYEDSIGKEQTTWSVLAMLPEELPVTFVTSELMKRMEQFSKKEETRKEALHSMQLAINGNHPLAKKILHTTDSAKRKELATAAYQLALLSQGLLEGSLLTEFIKHAIDRLLAQ</sequence>
<comment type="similarity">
    <text evidence="1">Belongs to the heat shock protein 90 family.</text>
</comment>
<evidence type="ECO:0000313" key="7">
    <source>
        <dbReference type="Proteomes" id="UP000245872"/>
    </source>
</evidence>
<organism evidence="6 7">
    <name type="scientific">Candidatus Cardinium hertigii</name>
    <dbReference type="NCBI Taxonomy" id="247481"/>
    <lineage>
        <taxon>Bacteria</taxon>
        <taxon>Pseudomonadati</taxon>
        <taxon>Bacteroidota</taxon>
        <taxon>Cytophagia</taxon>
        <taxon>Cytophagales</taxon>
        <taxon>Amoebophilaceae</taxon>
        <taxon>Candidatus Cardinium</taxon>
    </lineage>
</organism>
<feature type="binding site" evidence="5">
    <location>
        <begin position="97"/>
        <end position="98"/>
    </location>
    <ligand>
        <name>ATP</name>
        <dbReference type="ChEBI" id="CHEBI:30616"/>
    </ligand>
</feature>
<dbReference type="Proteomes" id="UP000245872">
    <property type="component" value="Chromosome"/>
</dbReference>
<dbReference type="SUPFAM" id="SSF54211">
    <property type="entry name" value="Ribosomal protein S5 domain 2-like"/>
    <property type="match status" value="1"/>
</dbReference>
<feature type="binding site" evidence="5">
    <location>
        <position position="32"/>
    </location>
    <ligand>
        <name>ATP</name>
        <dbReference type="ChEBI" id="CHEBI:30616"/>
    </ligand>
</feature>
<dbReference type="GO" id="GO:0005524">
    <property type="term" value="F:ATP binding"/>
    <property type="evidence" value="ECO:0007669"/>
    <property type="project" value="UniProtKB-KW"/>
</dbReference>
<keyword evidence="3 5" id="KW-0067">ATP-binding</keyword>
<dbReference type="Pfam" id="PF13589">
    <property type="entry name" value="HATPase_c_3"/>
    <property type="match status" value="1"/>
</dbReference>
<dbReference type="GO" id="GO:0051082">
    <property type="term" value="F:unfolded protein binding"/>
    <property type="evidence" value="ECO:0007669"/>
    <property type="project" value="InterPro"/>
</dbReference>
<dbReference type="GO" id="GO:0016887">
    <property type="term" value="F:ATP hydrolysis activity"/>
    <property type="evidence" value="ECO:0007669"/>
    <property type="project" value="InterPro"/>
</dbReference>
<feature type="binding site" evidence="5">
    <location>
        <position position="82"/>
    </location>
    <ligand>
        <name>ATP</name>
        <dbReference type="ChEBI" id="CHEBI:30616"/>
    </ligand>
</feature>
<dbReference type="InterPro" id="IPR020568">
    <property type="entry name" value="Ribosomal_Su5_D2-typ_SF"/>
</dbReference>
<dbReference type="NCBIfam" id="NF003555">
    <property type="entry name" value="PRK05218.1"/>
    <property type="match status" value="1"/>
</dbReference>
<protein>
    <submittedName>
        <fullName evidence="6">Chaperone protein HtpG</fullName>
    </submittedName>
</protein>
<dbReference type="SUPFAM" id="SSF55874">
    <property type="entry name" value="ATPase domain of HSP90 chaperone/DNA topoisomerase II/histidine kinase"/>
    <property type="match status" value="1"/>
</dbReference>
<dbReference type="Gene3D" id="3.30.230.80">
    <property type="match status" value="1"/>
</dbReference>
<evidence type="ECO:0000256" key="5">
    <source>
        <dbReference type="PIRSR" id="PIRSR002583-1"/>
    </source>
</evidence>
<gene>
    <name evidence="6" type="primary">htpG</name>
    <name evidence="6" type="ORF">DK880_00598</name>
</gene>
<dbReference type="RefSeq" id="WP_109997325.1">
    <property type="nucleotide sequence ID" value="NZ_CP029619.1"/>
</dbReference>
<dbReference type="PANTHER" id="PTHR11528">
    <property type="entry name" value="HEAT SHOCK PROTEIN 90 FAMILY MEMBER"/>
    <property type="match status" value="1"/>
</dbReference>
<dbReference type="OrthoDB" id="9802640at2"/>
<dbReference type="Pfam" id="PF00183">
    <property type="entry name" value="HSP90"/>
    <property type="match status" value="1"/>
</dbReference>
<keyword evidence="4" id="KW-0143">Chaperone</keyword>
<dbReference type="InterPro" id="IPR001404">
    <property type="entry name" value="Hsp90_fam"/>
</dbReference>
<dbReference type="InterPro" id="IPR037196">
    <property type="entry name" value="HSP90_C"/>
</dbReference>
<dbReference type="SUPFAM" id="SSF110942">
    <property type="entry name" value="HSP90 C-terminal domain"/>
    <property type="match status" value="1"/>
</dbReference>
<keyword evidence="7" id="KW-1185">Reference proteome</keyword>
<feature type="binding site" evidence="5">
    <location>
        <position position="77"/>
    </location>
    <ligand>
        <name>ATP</name>
        <dbReference type="ChEBI" id="CHEBI:30616"/>
    </ligand>
</feature>
<proteinExistence type="inferred from homology"/>
<keyword evidence="2 5" id="KW-0547">Nucleotide-binding</keyword>
<dbReference type="GO" id="GO:0140662">
    <property type="term" value="F:ATP-dependent protein folding chaperone"/>
    <property type="evidence" value="ECO:0007669"/>
    <property type="project" value="InterPro"/>
</dbReference>
<feature type="binding site" evidence="5">
    <location>
        <position position="315"/>
    </location>
    <ligand>
        <name>ATP</name>
        <dbReference type="ChEBI" id="CHEBI:30616"/>
    </ligand>
</feature>
<feature type="binding site" evidence="5">
    <location>
        <position position="36"/>
    </location>
    <ligand>
        <name>ATP</name>
        <dbReference type="ChEBI" id="CHEBI:30616"/>
    </ligand>
</feature>
<feature type="binding site" evidence="5">
    <location>
        <position position="169"/>
    </location>
    <ligand>
        <name>ATP</name>
        <dbReference type="ChEBI" id="CHEBI:30616"/>
    </ligand>
</feature>
<reference evidence="6 7" key="1">
    <citation type="submission" date="2018-05" db="EMBL/GenBank/DDBJ databases">
        <title>Candidatus Cardinium hertigii Genome Assembly.</title>
        <authorList>
            <person name="Showmaker K.C."/>
            <person name="Walden K.O."/>
            <person name="Fields C.J."/>
            <person name="Lambert K.N."/>
            <person name="Hudson M.E."/>
        </authorList>
    </citation>
    <scope>NUCLEOTIDE SEQUENCE [LARGE SCALE GENOMIC DNA]</scope>
    <source>
        <strain evidence="7">cHgTN10</strain>
    </source>
</reference>
<evidence type="ECO:0000313" key="6">
    <source>
        <dbReference type="EMBL" id="AWN81914.1"/>
    </source>
</evidence>
<accession>A0A2Z3LHJ7</accession>
<dbReference type="Gene3D" id="3.30.565.10">
    <property type="entry name" value="Histidine kinase-like ATPase, C-terminal domain"/>
    <property type="match status" value="1"/>
</dbReference>
<evidence type="ECO:0000256" key="2">
    <source>
        <dbReference type="ARBA" id="ARBA00022741"/>
    </source>
</evidence>
<dbReference type="Gene3D" id="1.20.120.790">
    <property type="entry name" value="Heat shock protein 90, C-terminal domain"/>
    <property type="match status" value="1"/>
</dbReference>
<dbReference type="InterPro" id="IPR020575">
    <property type="entry name" value="Hsp90_N"/>
</dbReference>
<dbReference type="Gene3D" id="3.40.50.11260">
    <property type="match status" value="1"/>
</dbReference>
<dbReference type="PRINTS" id="PR00775">
    <property type="entry name" value="HEATSHOCK90"/>
</dbReference>
<dbReference type="KEGG" id="cher:DK880_00598"/>
<name>A0A2Z3LHJ7_9BACT</name>
<evidence type="ECO:0000256" key="3">
    <source>
        <dbReference type="ARBA" id="ARBA00022840"/>
    </source>
</evidence>
<evidence type="ECO:0000256" key="1">
    <source>
        <dbReference type="ARBA" id="ARBA00008239"/>
    </source>
</evidence>
<dbReference type="EMBL" id="CP029619">
    <property type="protein sequence ID" value="AWN81914.1"/>
    <property type="molecule type" value="Genomic_DNA"/>
</dbReference>
<dbReference type="InterPro" id="IPR036890">
    <property type="entry name" value="HATPase_C_sf"/>
</dbReference>
<evidence type="ECO:0000256" key="4">
    <source>
        <dbReference type="ARBA" id="ARBA00023186"/>
    </source>
</evidence>
<dbReference type="FunFam" id="3.30.230.80:FF:000008">
    <property type="entry name" value="Molecular chaperone HtpG"/>
    <property type="match status" value="1"/>
</dbReference>